<evidence type="ECO:0000313" key="3">
    <source>
        <dbReference type="Proteomes" id="UP001419268"/>
    </source>
</evidence>
<feature type="compositionally biased region" description="Polar residues" evidence="1">
    <location>
        <begin position="62"/>
        <end position="85"/>
    </location>
</feature>
<feature type="region of interest" description="Disordered" evidence="1">
    <location>
        <begin position="39"/>
        <end position="93"/>
    </location>
</feature>
<dbReference type="Proteomes" id="UP001419268">
    <property type="component" value="Unassembled WGS sequence"/>
</dbReference>
<reference evidence="2 3" key="1">
    <citation type="submission" date="2024-01" db="EMBL/GenBank/DDBJ databases">
        <title>Genome assemblies of Stephania.</title>
        <authorList>
            <person name="Yang L."/>
        </authorList>
    </citation>
    <scope>NUCLEOTIDE SEQUENCE [LARGE SCALE GENOMIC DNA]</scope>
    <source>
        <strain evidence="2">JXDWG</strain>
        <tissue evidence="2">Leaf</tissue>
    </source>
</reference>
<proteinExistence type="predicted"/>
<keyword evidence="3" id="KW-1185">Reference proteome</keyword>
<evidence type="ECO:0000256" key="1">
    <source>
        <dbReference type="SAM" id="MobiDB-lite"/>
    </source>
</evidence>
<comment type="caution">
    <text evidence="2">The sequence shown here is derived from an EMBL/GenBank/DDBJ whole genome shotgun (WGS) entry which is preliminary data.</text>
</comment>
<gene>
    <name evidence="2" type="ORF">Scep_006984</name>
</gene>
<accession>A0AAP0K968</accession>
<evidence type="ECO:0000313" key="2">
    <source>
        <dbReference type="EMBL" id="KAK9148227.1"/>
    </source>
</evidence>
<protein>
    <submittedName>
        <fullName evidence="2">Uncharacterized protein</fullName>
    </submittedName>
</protein>
<organism evidence="2 3">
    <name type="scientific">Stephania cephalantha</name>
    <dbReference type="NCBI Taxonomy" id="152367"/>
    <lineage>
        <taxon>Eukaryota</taxon>
        <taxon>Viridiplantae</taxon>
        <taxon>Streptophyta</taxon>
        <taxon>Embryophyta</taxon>
        <taxon>Tracheophyta</taxon>
        <taxon>Spermatophyta</taxon>
        <taxon>Magnoliopsida</taxon>
        <taxon>Ranunculales</taxon>
        <taxon>Menispermaceae</taxon>
        <taxon>Menispermoideae</taxon>
        <taxon>Cissampelideae</taxon>
        <taxon>Stephania</taxon>
    </lineage>
</organism>
<sequence>MIPAGNEGHGWKQLGEALFLIIREGSTWKGKAALEIPMVAVGSEGNSTSRSQGERPGERPIRQSSTVGGSKKTPTANHGQSSKAQEAQRKSSGEWDKALVIFKTY</sequence>
<dbReference type="EMBL" id="JBBNAG010000003">
    <property type="protein sequence ID" value="KAK9148227.1"/>
    <property type="molecule type" value="Genomic_DNA"/>
</dbReference>
<dbReference type="AlphaFoldDB" id="A0AAP0K968"/>
<feature type="compositionally biased region" description="Basic and acidic residues" evidence="1">
    <location>
        <begin position="52"/>
        <end position="61"/>
    </location>
</feature>
<name>A0AAP0K968_9MAGN</name>